<comment type="similarity">
    <text evidence="1 6">Belongs to the type-B carboxylesterase/lipase family.</text>
</comment>
<keyword evidence="3 6" id="KW-0378">Hydrolase</keyword>
<dbReference type="AlphaFoldDB" id="A0A9P0GPH3"/>
<organism evidence="8 9">
    <name type="scientific">Phaedon cochleariae</name>
    <name type="common">Mustard beetle</name>
    <dbReference type="NCBI Taxonomy" id="80249"/>
    <lineage>
        <taxon>Eukaryota</taxon>
        <taxon>Metazoa</taxon>
        <taxon>Ecdysozoa</taxon>
        <taxon>Arthropoda</taxon>
        <taxon>Hexapoda</taxon>
        <taxon>Insecta</taxon>
        <taxon>Pterygota</taxon>
        <taxon>Neoptera</taxon>
        <taxon>Endopterygota</taxon>
        <taxon>Coleoptera</taxon>
        <taxon>Polyphaga</taxon>
        <taxon>Cucujiformia</taxon>
        <taxon>Chrysomeloidea</taxon>
        <taxon>Chrysomelidae</taxon>
        <taxon>Chrysomelinae</taxon>
        <taxon>Chrysomelini</taxon>
        <taxon>Phaedon</taxon>
    </lineage>
</organism>
<evidence type="ECO:0000256" key="3">
    <source>
        <dbReference type="ARBA" id="ARBA00022801"/>
    </source>
</evidence>
<accession>A0A9P0GPH3</accession>
<dbReference type="Pfam" id="PF00135">
    <property type="entry name" value="COesterase"/>
    <property type="match status" value="1"/>
</dbReference>
<keyword evidence="9" id="KW-1185">Reference proteome</keyword>
<dbReference type="PROSITE" id="PS00122">
    <property type="entry name" value="CARBOXYLESTERASE_B_1"/>
    <property type="match status" value="1"/>
</dbReference>
<proteinExistence type="inferred from homology"/>
<dbReference type="Gene3D" id="3.40.50.1820">
    <property type="entry name" value="alpha/beta hydrolase"/>
    <property type="match status" value="1"/>
</dbReference>
<dbReference type="InterPro" id="IPR019819">
    <property type="entry name" value="Carboxylesterase_B_CS"/>
</dbReference>
<evidence type="ECO:0000256" key="5">
    <source>
        <dbReference type="ARBA" id="ARBA00023180"/>
    </source>
</evidence>
<dbReference type="OrthoDB" id="6381026at2759"/>
<keyword evidence="4" id="KW-1015">Disulfide bond</keyword>
<gene>
    <name evidence="8" type="ORF">PHAECO_LOCUS3084</name>
</gene>
<dbReference type="GO" id="GO:0052689">
    <property type="term" value="F:carboxylic ester hydrolase activity"/>
    <property type="evidence" value="ECO:0007669"/>
    <property type="project" value="UniProtKB-KW"/>
</dbReference>
<evidence type="ECO:0000313" key="8">
    <source>
        <dbReference type="EMBL" id="CAH1119126.1"/>
    </source>
</evidence>
<dbReference type="InterPro" id="IPR002018">
    <property type="entry name" value="CarbesteraseB"/>
</dbReference>
<dbReference type="PANTHER" id="PTHR43142">
    <property type="entry name" value="CARBOXYLIC ESTER HYDROLASE"/>
    <property type="match status" value="1"/>
</dbReference>
<keyword evidence="2" id="KW-0719">Serine esterase</keyword>
<evidence type="ECO:0000256" key="6">
    <source>
        <dbReference type="RuleBase" id="RU361235"/>
    </source>
</evidence>
<protein>
    <recommendedName>
        <fullName evidence="6">Carboxylic ester hydrolase</fullName>
        <ecNumber evidence="6">3.1.1.-</ecNumber>
    </recommendedName>
</protein>
<name>A0A9P0GPH3_PHACE</name>
<dbReference type="EC" id="3.1.1.-" evidence="6"/>
<dbReference type="PROSITE" id="PS00941">
    <property type="entry name" value="CARBOXYLESTERASE_B_2"/>
    <property type="match status" value="1"/>
</dbReference>
<dbReference type="Proteomes" id="UP001153737">
    <property type="component" value="Chromosome 12"/>
</dbReference>
<keyword evidence="5" id="KW-0325">Glycoprotein</keyword>
<feature type="domain" description="Carboxylesterase type B" evidence="7">
    <location>
        <begin position="61"/>
        <end position="575"/>
    </location>
</feature>
<dbReference type="PANTHER" id="PTHR43142:SF1">
    <property type="entry name" value="CARBOXYLIC ESTER HYDROLASE"/>
    <property type="match status" value="1"/>
</dbReference>
<evidence type="ECO:0000259" key="7">
    <source>
        <dbReference type="Pfam" id="PF00135"/>
    </source>
</evidence>
<reference evidence="8" key="2">
    <citation type="submission" date="2022-10" db="EMBL/GenBank/DDBJ databases">
        <authorList>
            <consortium name="ENA_rothamsted_submissions"/>
            <consortium name="culmorum"/>
            <person name="King R."/>
        </authorList>
    </citation>
    <scope>NUCLEOTIDE SEQUENCE</scope>
</reference>
<dbReference type="SUPFAM" id="SSF53474">
    <property type="entry name" value="alpha/beta-Hydrolases"/>
    <property type="match status" value="1"/>
</dbReference>
<dbReference type="InterPro" id="IPR019826">
    <property type="entry name" value="Carboxylesterase_B_AS"/>
</dbReference>
<reference evidence="8" key="1">
    <citation type="submission" date="2022-01" db="EMBL/GenBank/DDBJ databases">
        <authorList>
            <person name="King R."/>
        </authorList>
    </citation>
    <scope>NUCLEOTIDE SEQUENCE</scope>
</reference>
<evidence type="ECO:0000313" key="9">
    <source>
        <dbReference type="Proteomes" id="UP001153737"/>
    </source>
</evidence>
<dbReference type="EMBL" id="OU896718">
    <property type="protein sequence ID" value="CAH1119126.1"/>
    <property type="molecule type" value="Genomic_DNA"/>
</dbReference>
<evidence type="ECO:0000256" key="1">
    <source>
        <dbReference type="ARBA" id="ARBA00005964"/>
    </source>
</evidence>
<evidence type="ECO:0000256" key="4">
    <source>
        <dbReference type="ARBA" id="ARBA00023157"/>
    </source>
</evidence>
<dbReference type="InterPro" id="IPR029058">
    <property type="entry name" value="AB_hydrolase_fold"/>
</dbReference>
<evidence type="ECO:0000256" key="2">
    <source>
        <dbReference type="ARBA" id="ARBA00022487"/>
    </source>
</evidence>
<sequence>MIKLLHSLDYSTVGTSTGHHFVSCVQLSCGLTMNINVFLLIAASVGLSNADDDLVLQLWEKHGKIRGHTLKSFLGNDYYAFQEIPYATPPIGSNRFKEPKEAEDWEGIRNTSENTKVCMQNKAIAITPVPSKMNMTEDCLYLNVYTPVKPGSGEDVLPVLFWIHGGGFFYGSGAIEYYDPKYFMDHNIVVVTINYRLGPFGFLTTADEVIPGNIGLKDQALALRWVSNNIHLFRGDRRKVTVMGESAGSTSAGYLQLSKKVSGLASGFILESGSPLSPYAYQDDPKHFAFKMGAALDTNFKSKNSKDLLELLQSSPAENILYANVSNDRYSINIISRIVVWLPIIEDKNYANAFITEPMYTSLLRGHFNHVPLMTGYNAEESFFFVRGTSEQIGAEGDLYDQNIALTMNPRLNVSPECGSAAGRAYRDVYTNSTFKESPGAFLKYLSDEVFATPNIRHAELASLFAPTYLYQFSFKGKMGGLENLPNVPGAGNVGHTEELKYLFGGIEGSSKDASFYPDSDQLTMRRMLTLWTNFIKYHNPTPEHDSLLNVRWPLVEIENIHYLDINRTLEVQTNPQYYNRVKRVFEQYSNAPFVVY</sequence>